<dbReference type="RefSeq" id="WP_355398382.1">
    <property type="nucleotide sequence ID" value="NZ_JBEGHN010000056.1"/>
</dbReference>
<proteinExistence type="predicted"/>
<comment type="caution">
    <text evidence="2">The sequence shown here is derived from an EMBL/GenBank/DDBJ whole genome shotgun (WGS) entry which is preliminary data.</text>
</comment>
<keyword evidence="3" id="KW-1185">Reference proteome</keyword>
<dbReference type="Proteomes" id="UP001550210">
    <property type="component" value="Unassembled WGS sequence"/>
</dbReference>
<evidence type="ECO:0000313" key="3">
    <source>
        <dbReference type="Proteomes" id="UP001550210"/>
    </source>
</evidence>
<organism evidence="2 3">
    <name type="scientific">Streptomyces ossamyceticus</name>
    <dbReference type="NCBI Taxonomy" id="249581"/>
    <lineage>
        <taxon>Bacteria</taxon>
        <taxon>Bacillati</taxon>
        <taxon>Actinomycetota</taxon>
        <taxon>Actinomycetes</taxon>
        <taxon>Kitasatosporales</taxon>
        <taxon>Streptomycetaceae</taxon>
        <taxon>Streptomyces</taxon>
    </lineage>
</organism>
<sequence>MGTDEQVCPACGQPVATIVRRHKTLGAFVPVWGPGPCRNPKCDAYVDRAAEAEGAAAERTRAVGRRAHGAHGSGGTQSVSTAKAADGEATEQGEDTADG</sequence>
<feature type="region of interest" description="Disordered" evidence="1">
    <location>
        <begin position="57"/>
        <end position="99"/>
    </location>
</feature>
<feature type="compositionally biased region" description="Acidic residues" evidence="1">
    <location>
        <begin position="88"/>
        <end position="99"/>
    </location>
</feature>
<gene>
    <name evidence="2" type="ORF">ABZZ21_22045</name>
</gene>
<dbReference type="EMBL" id="JBEXPZ010000028">
    <property type="protein sequence ID" value="MET9847180.1"/>
    <property type="molecule type" value="Genomic_DNA"/>
</dbReference>
<protein>
    <submittedName>
        <fullName evidence="2">Uncharacterized protein</fullName>
    </submittedName>
</protein>
<accession>A0ABV2V1K6</accession>
<evidence type="ECO:0000256" key="1">
    <source>
        <dbReference type="SAM" id="MobiDB-lite"/>
    </source>
</evidence>
<name>A0ABV2V1K6_9ACTN</name>
<evidence type="ECO:0000313" key="2">
    <source>
        <dbReference type="EMBL" id="MET9847180.1"/>
    </source>
</evidence>
<reference evidence="2 3" key="1">
    <citation type="submission" date="2024-06" db="EMBL/GenBank/DDBJ databases">
        <title>The Natural Products Discovery Center: Release of the First 8490 Sequenced Strains for Exploring Actinobacteria Biosynthetic Diversity.</title>
        <authorList>
            <person name="Kalkreuter E."/>
            <person name="Kautsar S.A."/>
            <person name="Yang D."/>
            <person name="Bader C.D."/>
            <person name="Teijaro C.N."/>
            <person name="Fluegel L."/>
            <person name="Davis C.M."/>
            <person name="Simpson J.R."/>
            <person name="Lauterbach L."/>
            <person name="Steele A.D."/>
            <person name="Gui C."/>
            <person name="Meng S."/>
            <person name="Li G."/>
            <person name="Viehrig K."/>
            <person name="Ye F."/>
            <person name="Su P."/>
            <person name="Kiefer A.F."/>
            <person name="Nichols A."/>
            <person name="Cepeda A.J."/>
            <person name="Yan W."/>
            <person name="Fan B."/>
            <person name="Jiang Y."/>
            <person name="Adhikari A."/>
            <person name="Zheng C.-J."/>
            <person name="Schuster L."/>
            <person name="Cowan T.M."/>
            <person name="Smanski M.J."/>
            <person name="Chevrette M.G."/>
            <person name="De Carvalho L.P.S."/>
            <person name="Shen B."/>
        </authorList>
    </citation>
    <scope>NUCLEOTIDE SEQUENCE [LARGE SCALE GENOMIC DNA]</scope>
    <source>
        <strain evidence="2 3">NPDC006434</strain>
    </source>
</reference>